<comment type="caution">
    <text evidence="2">The sequence shown here is derived from an EMBL/GenBank/DDBJ whole genome shotgun (WGS) entry which is preliminary data.</text>
</comment>
<dbReference type="VEuPathDB" id="TriTrypDB:TcCLB.511231.30"/>
<accession>A0A2V2VAS8</accession>
<dbReference type="VEuPathDB" id="TriTrypDB:TCDM_07598"/>
<evidence type="ECO:0000313" key="2">
    <source>
        <dbReference type="EMBL" id="PWU92188.1"/>
    </source>
</evidence>
<protein>
    <submittedName>
        <fullName evidence="2">Uncharacterized protein</fullName>
    </submittedName>
</protein>
<evidence type="ECO:0000313" key="3">
    <source>
        <dbReference type="Proteomes" id="UP000246121"/>
    </source>
</evidence>
<dbReference type="VEuPathDB" id="TriTrypDB:TcBrA4_0023910"/>
<keyword evidence="1" id="KW-0175">Coiled coil</keyword>
<reference evidence="2 3" key="1">
    <citation type="journal article" date="2018" name="Microb. Genom.">
        <title>Expanding an expanded genome: long-read sequencing of Trypanosoma cruzi.</title>
        <authorList>
            <person name="Berna L."/>
            <person name="Rodriguez M."/>
            <person name="Chiribao M.L."/>
            <person name="Parodi-Talice A."/>
            <person name="Pita S."/>
            <person name="Rijo G."/>
            <person name="Alvarez-Valin F."/>
            <person name="Robello C."/>
        </authorList>
    </citation>
    <scope>NUCLEOTIDE SEQUENCE [LARGE SCALE GENOMIC DNA]</scope>
    <source>
        <strain evidence="2 3">Dm28c</strain>
    </source>
</reference>
<dbReference type="VEuPathDB" id="TriTrypDB:TCSYLVIO_009224"/>
<dbReference type="EMBL" id="PRFA01000039">
    <property type="protein sequence ID" value="PWU92188.1"/>
    <property type="molecule type" value="Genomic_DNA"/>
</dbReference>
<dbReference type="VEuPathDB" id="TriTrypDB:TcCL_ESM03715"/>
<dbReference type="VEuPathDB" id="TriTrypDB:ECC02_006332"/>
<dbReference type="AlphaFoldDB" id="A0A2V2VAS8"/>
<gene>
    <name evidence="2" type="ORF">C4B63_39g326</name>
</gene>
<dbReference type="VEuPathDB" id="TriTrypDB:Tc_MARK_7832"/>
<proteinExistence type="predicted"/>
<dbReference type="Proteomes" id="UP000246121">
    <property type="component" value="Unassembled WGS sequence"/>
</dbReference>
<dbReference type="VEuPathDB" id="TriTrypDB:BCY84_19823"/>
<dbReference type="OrthoDB" id="247714at2759"/>
<feature type="coiled-coil region" evidence="1">
    <location>
        <begin position="358"/>
        <end position="458"/>
    </location>
</feature>
<dbReference type="VEuPathDB" id="TriTrypDB:C4B63_39g326"/>
<organism evidence="2 3">
    <name type="scientific">Trypanosoma cruzi</name>
    <dbReference type="NCBI Taxonomy" id="5693"/>
    <lineage>
        <taxon>Eukaryota</taxon>
        <taxon>Discoba</taxon>
        <taxon>Euglenozoa</taxon>
        <taxon>Kinetoplastea</taxon>
        <taxon>Metakinetoplastina</taxon>
        <taxon>Trypanosomatida</taxon>
        <taxon>Trypanosomatidae</taxon>
        <taxon>Trypanosoma</taxon>
        <taxon>Schizotrypanum</taxon>
    </lineage>
</organism>
<dbReference type="VEuPathDB" id="TriTrypDB:TcCLB.504017.60"/>
<sequence length="471" mass="52543">MTTLDPECFLAHVSKFETYNIDSSLYPPPYVLHGRLPHSNFVCGASLGNSTPSWSFCHTFECTGGGNTAEPPMVLECYGNNGEEFVGMCAVELSQLLEASSSKDSIVALQLRDGYFVRGEISFHATLEKLRSFDIHIPRMAIAPHSPPGASVYVELSCGYEGSGGAVSVTSERVATEVFEWAPLPPLLQCRVTPGTLTRDGVFGKLFSDSGERLGHFRIVVPTSVVRGITAPASLSKDGVSSDQFEFDVPVESTPSGIVLRCAGNMTLSTGACPAACQASAEASFDAERKTETHEFFRGALSEDLHVLSEVLEQQQQMLGTVREQLEWVRDYKATIKQRLEVLRRHSTATDSTDVGIRSRIERELQGCIIQREQLRDELAALRKRRAAATEEHLLRVEEQRRLQETLEEEQAKAEFLREGVKKLQLEMQAHAKMEKKREQLRIRQSEEQQQLNSEDAETLIEVMRLLERHK</sequence>
<evidence type="ECO:0000256" key="1">
    <source>
        <dbReference type="SAM" id="Coils"/>
    </source>
</evidence>
<name>A0A2V2VAS8_TRYCR</name>
<dbReference type="VEuPathDB" id="TriTrypDB:C3747_17g586"/>
<dbReference type="VEuPathDB" id="TriTrypDB:TcG_06250"/>